<keyword evidence="2" id="KW-1185">Reference proteome</keyword>
<name>Q0B0F1_SYNWW</name>
<dbReference type="Pfam" id="PF02348">
    <property type="entry name" value="CTP_transf_3"/>
    <property type="match status" value="1"/>
</dbReference>
<evidence type="ECO:0000313" key="1">
    <source>
        <dbReference type="EMBL" id="ABI67553.1"/>
    </source>
</evidence>
<evidence type="ECO:0000313" key="2">
    <source>
        <dbReference type="Proteomes" id="UP000001968"/>
    </source>
</evidence>
<reference evidence="2" key="1">
    <citation type="journal article" date="2010" name="Environ. Microbiol.">
        <title>The genome of Syntrophomonas wolfei: new insights into syntrophic metabolism and biohydrogen production.</title>
        <authorList>
            <person name="Sieber J.R."/>
            <person name="Sims D.R."/>
            <person name="Han C."/>
            <person name="Kim E."/>
            <person name="Lykidis A."/>
            <person name="Lapidus A.L."/>
            <person name="McDonnald E."/>
            <person name="Rohlin L."/>
            <person name="Culley D.E."/>
            <person name="Gunsalus R."/>
            <person name="McInerney M.J."/>
        </authorList>
    </citation>
    <scope>NUCLEOTIDE SEQUENCE [LARGE SCALE GENOMIC DNA]</scope>
    <source>
        <strain evidence="2">DSM 2245B / Goettingen</strain>
    </source>
</reference>
<dbReference type="Proteomes" id="UP000001968">
    <property type="component" value="Chromosome"/>
</dbReference>
<dbReference type="Gene3D" id="3.90.550.10">
    <property type="entry name" value="Spore Coat Polysaccharide Biosynthesis Protein SpsA, Chain A"/>
    <property type="match status" value="1"/>
</dbReference>
<dbReference type="AlphaFoldDB" id="Q0B0F1"/>
<dbReference type="STRING" id="335541.Swol_0201"/>
<dbReference type="GO" id="GO:0005829">
    <property type="term" value="C:cytosol"/>
    <property type="evidence" value="ECO:0007669"/>
    <property type="project" value="TreeGrafter"/>
</dbReference>
<dbReference type="InterPro" id="IPR003329">
    <property type="entry name" value="Cytidylyl_trans"/>
</dbReference>
<dbReference type="SUPFAM" id="SSF53448">
    <property type="entry name" value="Nucleotide-diphospho-sugar transferases"/>
    <property type="match status" value="1"/>
</dbReference>
<dbReference type="EMBL" id="CP000448">
    <property type="protein sequence ID" value="ABI67553.1"/>
    <property type="molecule type" value="Genomic_DNA"/>
</dbReference>
<dbReference type="RefSeq" id="WP_011639662.1">
    <property type="nucleotide sequence ID" value="NC_008346.1"/>
</dbReference>
<proteinExistence type="predicted"/>
<dbReference type="eggNOG" id="COG1861">
    <property type="taxonomic scope" value="Bacteria"/>
</dbReference>
<dbReference type="InterPro" id="IPR029044">
    <property type="entry name" value="Nucleotide-diphossugar_trans"/>
</dbReference>
<dbReference type="PANTHER" id="PTHR42866:SF1">
    <property type="entry name" value="SPORE COAT POLYSACCHARIDE BIOSYNTHESIS PROTEIN SPSF"/>
    <property type="match status" value="1"/>
</dbReference>
<dbReference type="KEGG" id="swo:Swol_0201"/>
<accession>Q0B0F1</accession>
<dbReference type="OrthoDB" id="9815559at2"/>
<dbReference type="CDD" id="cd02518">
    <property type="entry name" value="GT2_SpsF"/>
    <property type="match status" value="1"/>
</dbReference>
<dbReference type="HOGENOM" id="CLU_072501_0_0_9"/>
<organism evidence="1 2">
    <name type="scientific">Syntrophomonas wolfei subsp. wolfei (strain DSM 2245B / Goettingen)</name>
    <dbReference type="NCBI Taxonomy" id="335541"/>
    <lineage>
        <taxon>Bacteria</taxon>
        <taxon>Bacillati</taxon>
        <taxon>Bacillota</taxon>
        <taxon>Clostridia</taxon>
        <taxon>Eubacteriales</taxon>
        <taxon>Syntrophomonadaceae</taxon>
        <taxon>Syntrophomonas</taxon>
    </lineage>
</organism>
<dbReference type="PANTHER" id="PTHR42866">
    <property type="entry name" value="3-DEOXY-MANNO-OCTULOSONATE CYTIDYLYLTRANSFERASE"/>
    <property type="match status" value="1"/>
</dbReference>
<gene>
    <name evidence="1" type="ordered locus">Swol_0201</name>
</gene>
<evidence type="ECO:0008006" key="3">
    <source>
        <dbReference type="Google" id="ProtNLM"/>
    </source>
</evidence>
<protein>
    <recommendedName>
        <fullName evidence="3">Acylneuraminate cytidylyltransferase</fullName>
    </recommendedName>
</protein>
<sequence>MNFVIVQARMGSTRLPGKVLKKVCGKHLLELQNERIQMVPGIDRIVIATTMAAGDDEIVRLCSKNGIECFRGSENDVLDRYYQAAISLGCKPEDTILRITADCPLIDPQVVASVLKLYDKAGVDYASNTDPPTYPDGLDVEVFSFAVLARTWQEAVLPSEREHVTPYIRKHPEFFIRVNLENDIDLSNLRWSVDEPEDFQLLRLIYENLYSRKKDFLMNDVLELLNQNPYYKEINRNFARNEGYQKSLLEDARLINTIKAVDNNGKS</sequence>